<keyword evidence="4" id="KW-0175">Coiled coil</keyword>
<dbReference type="PANTHER" id="PTHR30408">
    <property type="entry name" value="TYPE-1 RESTRICTION ENZYME ECOKI SPECIFICITY PROTEIN"/>
    <property type="match status" value="1"/>
</dbReference>
<evidence type="ECO:0000256" key="4">
    <source>
        <dbReference type="SAM" id="Coils"/>
    </source>
</evidence>
<keyword evidence="7" id="KW-1185">Reference proteome</keyword>
<evidence type="ECO:0000259" key="5">
    <source>
        <dbReference type="Pfam" id="PF01420"/>
    </source>
</evidence>
<sequence length="448" mass="50771">MSEVAEASRTPETVDQSRRHTGIPWIGEIPEHWQLRRLRYLCRITTGDGDTQDAEEEGRYPFFVRSDTVERSNRYIFDGEGVLTSGDGAGVGEIYHHYSGKMAVHQRVYLLHSFDSVVGRYLYYYMKANFMKRVQEGTAKSTVDSLRLPMLQDFPVVFPPEHEQEQLINFLDQKTAAVDELIAKKERLIELLEEKRAALINRAVTRGLDPDVPMKDSGVPWIGEIPAHWDVVQLRRVVANFVDYRGKTPPKTKSGIPLITAGAIKDGRIQHENAPDYISEETYDEWMVRGFPAEGDVLLTTEAPLGETARVEDPAIALAQRIILLKANRQLAVSDWLYFYFLSEFGQAELWSRASGSTALGIKGERLRHALVLLPPKEEQEQIFEQVEAELSEFHNVRKKITEQLKMLHEYRQSLITSAVTGQVEIQIESGAAEVYGVGERSLVPASE</sequence>
<gene>
    <name evidence="6" type="ORF">FIV42_05455</name>
</gene>
<dbReference type="GO" id="GO:0003677">
    <property type="term" value="F:DNA binding"/>
    <property type="evidence" value="ECO:0007669"/>
    <property type="project" value="UniProtKB-KW"/>
</dbReference>
<comment type="similarity">
    <text evidence="1">Belongs to the type-I restriction system S methylase family.</text>
</comment>
<dbReference type="Gene3D" id="1.10.287.1120">
    <property type="entry name" value="Bipartite methylase S protein"/>
    <property type="match status" value="1"/>
</dbReference>
<feature type="coiled-coil region" evidence="4">
    <location>
        <begin position="171"/>
        <end position="202"/>
    </location>
</feature>
<feature type="domain" description="Type I restriction modification DNA specificity" evidence="5">
    <location>
        <begin position="30"/>
        <end position="190"/>
    </location>
</feature>
<dbReference type="PANTHER" id="PTHR30408:SF12">
    <property type="entry name" value="TYPE I RESTRICTION ENZYME MJAVIII SPECIFICITY SUBUNIT"/>
    <property type="match status" value="1"/>
</dbReference>
<evidence type="ECO:0000313" key="6">
    <source>
        <dbReference type="EMBL" id="QDG50194.1"/>
    </source>
</evidence>
<feature type="domain" description="Type I restriction modification DNA specificity" evidence="5">
    <location>
        <begin position="245"/>
        <end position="392"/>
    </location>
</feature>
<dbReference type="InterPro" id="IPR052021">
    <property type="entry name" value="Type-I_RS_S_subunit"/>
</dbReference>
<accession>A0A4Y6PPF7</accession>
<dbReference type="Gene3D" id="3.90.220.20">
    <property type="entry name" value="DNA methylase specificity domains"/>
    <property type="match status" value="2"/>
</dbReference>
<dbReference type="GO" id="GO:0009307">
    <property type="term" value="P:DNA restriction-modification system"/>
    <property type="evidence" value="ECO:0007669"/>
    <property type="project" value="UniProtKB-KW"/>
</dbReference>
<evidence type="ECO:0000313" key="7">
    <source>
        <dbReference type="Proteomes" id="UP000315995"/>
    </source>
</evidence>
<dbReference type="OrthoDB" id="512700at2"/>
<keyword evidence="3" id="KW-0238">DNA-binding</keyword>
<dbReference type="AlphaFoldDB" id="A0A4Y6PPF7"/>
<organism evidence="6 7">
    <name type="scientific">Persicimonas caeni</name>
    <dbReference type="NCBI Taxonomy" id="2292766"/>
    <lineage>
        <taxon>Bacteria</taxon>
        <taxon>Deltaproteobacteria</taxon>
        <taxon>Bradymonadales</taxon>
        <taxon>Bradymonadaceae</taxon>
        <taxon>Persicimonas</taxon>
    </lineage>
</organism>
<keyword evidence="2" id="KW-0680">Restriction system</keyword>
<evidence type="ECO:0000256" key="1">
    <source>
        <dbReference type="ARBA" id="ARBA00010923"/>
    </source>
</evidence>
<dbReference type="SUPFAM" id="SSF116734">
    <property type="entry name" value="DNA methylase specificity domain"/>
    <property type="match status" value="2"/>
</dbReference>
<dbReference type="InterPro" id="IPR044946">
    <property type="entry name" value="Restrct_endonuc_typeI_TRD_sf"/>
</dbReference>
<evidence type="ECO:0000256" key="3">
    <source>
        <dbReference type="ARBA" id="ARBA00023125"/>
    </source>
</evidence>
<protein>
    <recommendedName>
        <fullName evidence="5">Type I restriction modification DNA specificity domain-containing protein</fullName>
    </recommendedName>
</protein>
<dbReference type="EMBL" id="CP041186">
    <property type="protein sequence ID" value="QDG50194.1"/>
    <property type="molecule type" value="Genomic_DNA"/>
</dbReference>
<dbReference type="Pfam" id="PF01420">
    <property type="entry name" value="Methylase_S"/>
    <property type="match status" value="2"/>
</dbReference>
<dbReference type="Proteomes" id="UP000315995">
    <property type="component" value="Chromosome"/>
</dbReference>
<proteinExistence type="inferred from homology"/>
<reference evidence="6 7" key="1">
    <citation type="submission" date="2019-06" db="EMBL/GenBank/DDBJ databases">
        <title>Persicimonas caeni gen. nov., sp. nov., a predatory bacterium isolated from solar saltern.</title>
        <authorList>
            <person name="Wang S."/>
        </authorList>
    </citation>
    <scope>NUCLEOTIDE SEQUENCE [LARGE SCALE GENOMIC DNA]</scope>
    <source>
        <strain evidence="6 7">YN101</strain>
    </source>
</reference>
<evidence type="ECO:0000256" key="2">
    <source>
        <dbReference type="ARBA" id="ARBA00022747"/>
    </source>
</evidence>
<accession>A0A5B8Y0A6</accession>
<name>A0A4Y6PPF7_PERCE</name>
<dbReference type="REBASE" id="344744">
    <property type="entry name" value="S.BspYN101ORF5450P"/>
</dbReference>
<dbReference type="RefSeq" id="WP_141196690.1">
    <property type="nucleotide sequence ID" value="NZ_CP041186.1"/>
</dbReference>
<dbReference type="InterPro" id="IPR000055">
    <property type="entry name" value="Restrct_endonuc_typeI_TRD"/>
</dbReference>